<accession>A0A366H754</accession>
<dbReference type="PANTHER" id="PTHR43000">
    <property type="entry name" value="DTDP-D-GLUCOSE 4,6-DEHYDRATASE-RELATED"/>
    <property type="match status" value="1"/>
</dbReference>
<feature type="domain" description="NAD-dependent epimerase/dehydratase" evidence="2">
    <location>
        <begin position="9"/>
        <end position="176"/>
    </location>
</feature>
<reference evidence="3 4" key="1">
    <citation type="submission" date="2018-06" db="EMBL/GenBank/DDBJ databases">
        <title>Genomic Encyclopedia of Type Strains, Phase IV (KMG-IV): sequencing the most valuable type-strain genomes for metagenomic binning, comparative biology and taxonomic classification.</title>
        <authorList>
            <person name="Goeker M."/>
        </authorList>
    </citation>
    <scope>NUCLEOTIDE SEQUENCE [LARGE SCALE GENOMIC DNA]</scope>
    <source>
        <strain evidence="3 4">DSM 25532</strain>
    </source>
</reference>
<gene>
    <name evidence="3" type="ORF">DES53_11473</name>
</gene>
<proteinExistence type="inferred from homology"/>
<dbReference type="Pfam" id="PF01370">
    <property type="entry name" value="Epimerase"/>
    <property type="match status" value="1"/>
</dbReference>
<organism evidence="3 4">
    <name type="scientific">Roseimicrobium gellanilyticum</name>
    <dbReference type="NCBI Taxonomy" id="748857"/>
    <lineage>
        <taxon>Bacteria</taxon>
        <taxon>Pseudomonadati</taxon>
        <taxon>Verrucomicrobiota</taxon>
        <taxon>Verrucomicrobiia</taxon>
        <taxon>Verrucomicrobiales</taxon>
        <taxon>Verrucomicrobiaceae</taxon>
        <taxon>Roseimicrobium</taxon>
    </lineage>
</organism>
<dbReference type="AlphaFoldDB" id="A0A366H754"/>
<dbReference type="Proteomes" id="UP000253426">
    <property type="component" value="Unassembled WGS sequence"/>
</dbReference>
<dbReference type="InterPro" id="IPR036291">
    <property type="entry name" value="NAD(P)-bd_dom_sf"/>
</dbReference>
<dbReference type="SUPFAM" id="SSF51735">
    <property type="entry name" value="NAD(P)-binding Rossmann-fold domains"/>
    <property type="match status" value="1"/>
</dbReference>
<keyword evidence="4" id="KW-1185">Reference proteome</keyword>
<dbReference type="Gene3D" id="3.90.25.10">
    <property type="entry name" value="UDP-galactose 4-epimerase, domain 1"/>
    <property type="match status" value="1"/>
</dbReference>
<name>A0A366H754_9BACT</name>
<comment type="similarity">
    <text evidence="1">Belongs to the NAD(P)-dependent epimerase/dehydratase family.</text>
</comment>
<evidence type="ECO:0000259" key="2">
    <source>
        <dbReference type="Pfam" id="PF01370"/>
    </source>
</evidence>
<dbReference type="Gene3D" id="3.40.50.720">
    <property type="entry name" value="NAD(P)-binding Rossmann-like Domain"/>
    <property type="match status" value="1"/>
</dbReference>
<protein>
    <submittedName>
        <fullName evidence="3">Nucleoside-diphosphate-sugar epimerase</fullName>
    </submittedName>
</protein>
<dbReference type="InterPro" id="IPR001509">
    <property type="entry name" value="Epimerase_deHydtase"/>
</dbReference>
<sequence>MGEIPWREVDSFAPTALIHLAWIARPGVNFTSPENDLLVEQSAALFRGLVERGVRNLTGTGTFIEYATCPEPLVEDVSPLKPLVCYSRAKLATLEVLRDIAGHAGVDWSWFRVFNAYGEGEDAARMTSFLMRQLAAGTPVSVKTPESLRDYIHAADVAEGMLASIESGLTGIVNIGTGEGVRVLELARQIAITVGADPGLVTAQDPPNEDLMPCAIADSSKLRSTGWTPRVNLENGLQRLWQSIHSATR</sequence>
<comment type="caution">
    <text evidence="3">The sequence shown here is derived from an EMBL/GenBank/DDBJ whole genome shotgun (WGS) entry which is preliminary data.</text>
</comment>
<evidence type="ECO:0000313" key="3">
    <source>
        <dbReference type="EMBL" id="RBP37335.1"/>
    </source>
</evidence>
<dbReference type="EMBL" id="QNRR01000014">
    <property type="protein sequence ID" value="RBP37335.1"/>
    <property type="molecule type" value="Genomic_DNA"/>
</dbReference>
<evidence type="ECO:0000313" key="4">
    <source>
        <dbReference type="Proteomes" id="UP000253426"/>
    </source>
</evidence>
<evidence type="ECO:0000256" key="1">
    <source>
        <dbReference type="ARBA" id="ARBA00007637"/>
    </source>
</evidence>